<feature type="region of interest" description="Disordered" evidence="2">
    <location>
        <begin position="299"/>
        <end position="330"/>
    </location>
</feature>
<feature type="domain" description="Cysteine-rich" evidence="3">
    <location>
        <begin position="152"/>
        <end position="234"/>
    </location>
</feature>
<proteinExistence type="predicted"/>
<evidence type="ECO:0000256" key="1">
    <source>
        <dbReference type="ARBA" id="ARBA00023002"/>
    </source>
</evidence>
<sequence>MKYAYYPGCSLMESAREFDVSVRAVMVRLGAELVEIPDWTCCGASAAEPVSKLMNYALPARNLAIAQDALPGMDILAPCSACYLNLLKVNREVVGERHLHGQVNEVLAASGLTYRGGVPVRHLLDVLLNDVGAGIMAQKVTRSLEGMKLAPYYGCQILRPYAVFDSPGRPTSMEPIIRAMGGEVHEWECGNRCCGASLMVGHRDVALRSVAAILDQAAGADAVVTVCPLCQMNLEAYQGDAVKAGGRRIPVLYLTQIMGLAMGLGESEVQLGKNLTLNAGARRGIETRAWSVTLQAEGAEPGRAAGAEQSIPDQARTGKMNNLNKGGNHV</sequence>
<name>A0A7K1KIY5_9BACT</name>
<dbReference type="InterPro" id="IPR004017">
    <property type="entry name" value="Cys_rich_dom"/>
</dbReference>
<accession>A0A7K1KIY5</accession>
<evidence type="ECO:0000259" key="3">
    <source>
        <dbReference type="Pfam" id="PF02754"/>
    </source>
</evidence>
<organism evidence="4 5">
    <name type="scientific">Pseudodesulfovibrio alkaliphilus</name>
    <dbReference type="NCBI Taxonomy" id="2661613"/>
    <lineage>
        <taxon>Bacteria</taxon>
        <taxon>Pseudomonadati</taxon>
        <taxon>Thermodesulfobacteriota</taxon>
        <taxon>Desulfovibrionia</taxon>
        <taxon>Desulfovibrionales</taxon>
        <taxon>Desulfovibrionaceae</taxon>
    </lineage>
</organism>
<dbReference type="AlphaFoldDB" id="A0A7K1KIY5"/>
<feature type="compositionally biased region" description="Polar residues" evidence="2">
    <location>
        <begin position="319"/>
        <end position="330"/>
    </location>
</feature>
<protein>
    <submittedName>
        <fullName evidence="4">Disulfide reductase</fullName>
    </submittedName>
</protein>
<feature type="compositionally biased region" description="Low complexity" evidence="2">
    <location>
        <begin position="299"/>
        <end position="308"/>
    </location>
</feature>
<dbReference type="Gene3D" id="1.20.1050.140">
    <property type="match status" value="1"/>
</dbReference>
<dbReference type="EMBL" id="WODC01000001">
    <property type="protein sequence ID" value="MUM76016.1"/>
    <property type="molecule type" value="Genomic_DNA"/>
</dbReference>
<reference evidence="4 5" key="1">
    <citation type="submission" date="2019-11" db="EMBL/GenBank/DDBJ databases">
        <title>Pseudodesulfovibrio alkaliphilus, sp. nov., an alkaliphilic sulfate-reducing bacteria from mud volcano of Taman peninsula, Russia.</title>
        <authorList>
            <person name="Frolova A."/>
            <person name="Merkel A.Y."/>
            <person name="Slobodkin A.I."/>
        </authorList>
    </citation>
    <scope>NUCLEOTIDE SEQUENCE [LARGE SCALE GENOMIC DNA]</scope>
    <source>
        <strain evidence="4 5">F-1</strain>
    </source>
</reference>
<evidence type="ECO:0000256" key="2">
    <source>
        <dbReference type="SAM" id="MobiDB-lite"/>
    </source>
</evidence>
<dbReference type="InterPro" id="IPR051278">
    <property type="entry name" value="HdrB/HdrD_reductase"/>
</dbReference>
<gene>
    <name evidence="4" type="ORF">GKC30_00020</name>
</gene>
<feature type="domain" description="Cysteine-rich" evidence="3">
    <location>
        <begin position="3"/>
        <end position="86"/>
    </location>
</feature>
<evidence type="ECO:0000313" key="4">
    <source>
        <dbReference type="EMBL" id="MUM76016.1"/>
    </source>
</evidence>
<dbReference type="Proteomes" id="UP000461162">
    <property type="component" value="Unassembled WGS sequence"/>
</dbReference>
<keyword evidence="1" id="KW-0560">Oxidoreductase</keyword>
<dbReference type="PANTHER" id="PTHR42947:SF1">
    <property type="entry name" value="COB--COM HETERODISULFIDE REDUCTASE SUBUNIT B 1"/>
    <property type="match status" value="1"/>
</dbReference>
<comment type="caution">
    <text evidence="4">The sequence shown here is derived from an EMBL/GenBank/DDBJ whole genome shotgun (WGS) entry which is preliminary data.</text>
</comment>
<dbReference type="GO" id="GO:0016491">
    <property type="term" value="F:oxidoreductase activity"/>
    <property type="evidence" value="ECO:0007669"/>
    <property type="project" value="UniProtKB-KW"/>
</dbReference>
<dbReference type="Pfam" id="PF02754">
    <property type="entry name" value="CCG"/>
    <property type="match status" value="2"/>
</dbReference>
<keyword evidence="5" id="KW-1185">Reference proteome</keyword>
<dbReference type="PANTHER" id="PTHR42947">
    <property type="entry name" value="COB--COM HETERODISULFIDE REDUCTASE SUBUNIT B 1"/>
    <property type="match status" value="1"/>
</dbReference>
<dbReference type="RefSeq" id="WP_155931377.1">
    <property type="nucleotide sequence ID" value="NZ_WODC01000001.1"/>
</dbReference>
<evidence type="ECO:0000313" key="5">
    <source>
        <dbReference type="Proteomes" id="UP000461162"/>
    </source>
</evidence>